<dbReference type="RefSeq" id="WP_203793260.1">
    <property type="nucleotide sequence ID" value="NZ_BAAAQE010000097.1"/>
</dbReference>
<feature type="transmembrane region" description="Helical" evidence="1">
    <location>
        <begin position="12"/>
        <end position="35"/>
    </location>
</feature>
<sequence length="97" mass="9933">MSLDDPTDQMRWYIGLAAIFFAIAPIGGMALVASGSEAGNAWVPVLVGAPINLAGVVFAVLSMTTRVPRAASIRLATACALVLLGDTALYGINALIS</sequence>
<evidence type="ECO:0000313" key="3">
    <source>
        <dbReference type="Proteomes" id="UP000612282"/>
    </source>
</evidence>
<proteinExistence type="predicted"/>
<organism evidence="2 3">
    <name type="scientific">Actinoplanes couchii</name>
    <dbReference type="NCBI Taxonomy" id="403638"/>
    <lineage>
        <taxon>Bacteria</taxon>
        <taxon>Bacillati</taxon>
        <taxon>Actinomycetota</taxon>
        <taxon>Actinomycetes</taxon>
        <taxon>Micromonosporales</taxon>
        <taxon>Micromonosporaceae</taxon>
        <taxon>Actinoplanes</taxon>
    </lineage>
</organism>
<protein>
    <recommendedName>
        <fullName evidence="4">Integral membrane protein</fullName>
    </recommendedName>
</protein>
<keyword evidence="3" id="KW-1185">Reference proteome</keyword>
<name>A0ABQ3X1U4_9ACTN</name>
<evidence type="ECO:0008006" key="4">
    <source>
        <dbReference type="Google" id="ProtNLM"/>
    </source>
</evidence>
<gene>
    <name evidence="2" type="ORF">Aco03nite_008550</name>
</gene>
<accession>A0ABQ3X1U4</accession>
<dbReference type="EMBL" id="BOMG01000019">
    <property type="protein sequence ID" value="GID52451.1"/>
    <property type="molecule type" value="Genomic_DNA"/>
</dbReference>
<comment type="caution">
    <text evidence="2">The sequence shown here is derived from an EMBL/GenBank/DDBJ whole genome shotgun (WGS) entry which is preliminary data.</text>
</comment>
<evidence type="ECO:0000256" key="1">
    <source>
        <dbReference type="SAM" id="Phobius"/>
    </source>
</evidence>
<keyword evidence="1" id="KW-1133">Transmembrane helix</keyword>
<reference evidence="2 3" key="1">
    <citation type="submission" date="2021-01" db="EMBL/GenBank/DDBJ databases">
        <title>Whole genome shotgun sequence of Actinoplanes couchii NBRC 106145.</title>
        <authorList>
            <person name="Komaki H."/>
            <person name="Tamura T."/>
        </authorList>
    </citation>
    <scope>NUCLEOTIDE SEQUENCE [LARGE SCALE GENOMIC DNA]</scope>
    <source>
        <strain evidence="2 3">NBRC 106145</strain>
    </source>
</reference>
<keyword evidence="1" id="KW-0812">Transmembrane</keyword>
<evidence type="ECO:0000313" key="2">
    <source>
        <dbReference type="EMBL" id="GID52451.1"/>
    </source>
</evidence>
<dbReference type="Proteomes" id="UP000612282">
    <property type="component" value="Unassembled WGS sequence"/>
</dbReference>
<feature type="transmembrane region" description="Helical" evidence="1">
    <location>
        <begin position="73"/>
        <end position="96"/>
    </location>
</feature>
<feature type="transmembrane region" description="Helical" evidence="1">
    <location>
        <begin position="41"/>
        <end position="61"/>
    </location>
</feature>
<keyword evidence="1" id="KW-0472">Membrane</keyword>